<dbReference type="PANTHER" id="PTHR46238">
    <property type="entry name" value="REVERSE TRANSCRIPTASE DOMAIN-CONTAINING PROTEIN"/>
    <property type="match status" value="1"/>
</dbReference>
<name>A0AAE1RW75_9SOLA</name>
<dbReference type="EMBL" id="JAVYJV010000011">
    <property type="protein sequence ID" value="KAK4359240.1"/>
    <property type="molecule type" value="Genomic_DNA"/>
</dbReference>
<comment type="caution">
    <text evidence="1">The sequence shown here is derived from an EMBL/GenBank/DDBJ whole genome shotgun (WGS) entry which is preliminary data.</text>
</comment>
<dbReference type="Proteomes" id="UP001291623">
    <property type="component" value="Unassembled WGS sequence"/>
</dbReference>
<dbReference type="PANTHER" id="PTHR46238:SF8">
    <property type="entry name" value="ENDONUCLEASE_EXONUCLEASE_PHOSPHATASE DOMAIN-CONTAINING PROTEIN"/>
    <property type="match status" value="1"/>
</dbReference>
<organism evidence="1 2">
    <name type="scientific">Anisodus tanguticus</name>
    <dbReference type="NCBI Taxonomy" id="243964"/>
    <lineage>
        <taxon>Eukaryota</taxon>
        <taxon>Viridiplantae</taxon>
        <taxon>Streptophyta</taxon>
        <taxon>Embryophyta</taxon>
        <taxon>Tracheophyta</taxon>
        <taxon>Spermatophyta</taxon>
        <taxon>Magnoliopsida</taxon>
        <taxon>eudicotyledons</taxon>
        <taxon>Gunneridae</taxon>
        <taxon>Pentapetalae</taxon>
        <taxon>asterids</taxon>
        <taxon>lamiids</taxon>
        <taxon>Solanales</taxon>
        <taxon>Solanaceae</taxon>
        <taxon>Solanoideae</taxon>
        <taxon>Hyoscyameae</taxon>
        <taxon>Anisodus</taxon>
    </lineage>
</organism>
<proteinExistence type="predicted"/>
<protein>
    <submittedName>
        <fullName evidence="1">Uncharacterized protein</fullName>
    </submittedName>
</protein>
<gene>
    <name evidence="1" type="ORF">RND71_021469</name>
</gene>
<dbReference type="AlphaFoldDB" id="A0AAE1RW75"/>
<evidence type="ECO:0000313" key="2">
    <source>
        <dbReference type="Proteomes" id="UP001291623"/>
    </source>
</evidence>
<sequence>MRGVDTPVRRYERLALDRFRKGQGRLNNYWGEVISQDLAQLQLTKDMTLDRRPDLLDCVACPSCDRVEDIVQSVSIDGFRSSREYSGPKRKWPLHPWPIMANGRVLVHLFLARAINVRLANPIQKVVDLNSVKSSGNGPNGSVKLRSVGQLPPVGSICIVIYHRFGKHVFTTGLRLVGQLPPIGQKQGRPRRGRAIVLIRKKGIEFLQGMLSSAVRGFSRARALHTGQSPTTQS</sequence>
<keyword evidence="2" id="KW-1185">Reference proteome</keyword>
<evidence type="ECO:0000313" key="1">
    <source>
        <dbReference type="EMBL" id="KAK4359240.1"/>
    </source>
</evidence>
<reference evidence="1" key="1">
    <citation type="submission" date="2023-12" db="EMBL/GenBank/DDBJ databases">
        <title>Genome assembly of Anisodus tanguticus.</title>
        <authorList>
            <person name="Wang Y.-J."/>
        </authorList>
    </citation>
    <scope>NUCLEOTIDE SEQUENCE</scope>
    <source>
        <strain evidence="1">KB-2021</strain>
        <tissue evidence="1">Leaf</tissue>
    </source>
</reference>
<accession>A0AAE1RW75</accession>